<evidence type="ECO:0000256" key="1">
    <source>
        <dbReference type="SAM" id="Phobius"/>
    </source>
</evidence>
<evidence type="ECO:0000313" key="3">
    <source>
        <dbReference type="Proteomes" id="UP000268233"/>
    </source>
</evidence>
<keyword evidence="3" id="KW-1185">Reference proteome</keyword>
<evidence type="ECO:0000313" key="2">
    <source>
        <dbReference type="EMBL" id="RKS83327.1"/>
    </source>
</evidence>
<keyword evidence="1" id="KW-1133">Transmembrane helix</keyword>
<name>A0A495R7N5_9EURY</name>
<keyword evidence="1" id="KW-0472">Membrane</keyword>
<sequence length="52" mass="5299">MSPDRYIDIGFGFFQGGFVIAVLTGASRLAISLLALATVIGVIGIRRGGSGS</sequence>
<comment type="caution">
    <text evidence="2">The sequence shown here is derived from an EMBL/GenBank/DDBJ whole genome shotgun (WGS) entry which is preliminary data.</text>
</comment>
<accession>A0A495R7N5</accession>
<protein>
    <submittedName>
        <fullName evidence="2">Uncharacterized protein</fullName>
    </submittedName>
</protein>
<dbReference type="RefSeq" id="WP_167467381.1">
    <property type="nucleotide sequence ID" value="NZ_RBWW01000001.1"/>
</dbReference>
<feature type="transmembrane region" description="Helical" evidence="1">
    <location>
        <begin position="12"/>
        <end position="45"/>
    </location>
</feature>
<keyword evidence="1" id="KW-0812">Transmembrane</keyword>
<proteinExistence type="predicted"/>
<organism evidence="2 3">
    <name type="scientific">Haloarcula quadrata</name>
    <dbReference type="NCBI Taxonomy" id="182779"/>
    <lineage>
        <taxon>Archaea</taxon>
        <taxon>Methanobacteriati</taxon>
        <taxon>Methanobacteriota</taxon>
        <taxon>Stenosarchaea group</taxon>
        <taxon>Halobacteria</taxon>
        <taxon>Halobacteriales</taxon>
        <taxon>Haloarculaceae</taxon>
        <taxon>Haloarcula</taxon>
    </lineage>
</organism>
<gene>
    <name evidence="2" type="ORF">BDK61_2670</name>
</gene>
<dbReference type="Proteomes" id="UP000268233">
    <property type="component" value="Unassembled WGS sequence"/>
</dbReference>
<reference evidence="2 3" key="1">
    <citation type="submission" date="2018-10" db="EMBL/GenBank/DDBJ databases">
        <title>Genomic Encyclopedia of Archaeal and Bacterial Type Strains, Phase II (KMG-II): from individual species to whole genera.</title>
        <authorList>
            <person name="Goeker M."/>
        </authorList>
    </citation>
    <scope>NUCLEOTIDE SEQUENCE [LARGE SCALE GENOMIC DNA]</scope>
    <source>
        <strain evidence="2 3">DSM 11927</strain>
    </source>
</reference>
<dbReference type="EMBL" id="RBWW01000001">
    <property type="protein sequence ID" value="RKS83327.1"/>
    <property type="molecule type" value="Genomic_DNA"/>
</dbReference>
<dbReference type="AlphaFoldDB" id="A0A495R7N5"/>